<protein>
    <submittedName>
        <fullName evidence="3">NAD(P)H dehydrogenase</fullName>
    </submittedName>
</protein>
<reference evidence="3 4" key="1">
    <citation type="submission" date="2017-08" db="EMBL/GenBank/DDBJ databases">
        <title>Reclassification of Bisgaard taxon 37 and 44.</title>
        <authorList>
            <person name="Christensen H."/>
        </authorList>
    </citation>
    <scope>NUCLEOTIDE SEQUENCE [LARGE SCALE GENOMIC DNA]</scope>
    <source>
        <strain evidence="3 4">B96_3</strain>
    </source>
</reference>
<dbReference type="OrthoDB" id="9798454at2"/>
<name>A0A3A1Y0S8_9GAMM</name>
<proteinExistence type="predicted"/>
<evidence type="ECO:0000256" key="1">
    <source>
        <dbReference type="ARBA" id="ARBA00023002"/>
    </source>
</evidence>
<comment type="caution">
    <text evidence="3">The sequence shown here is derived from an EMBL/GenBank/DDBJ whole genome shotgun (WGS) entry which is preliminary data.</text>
</comment>
<gene>
    <name evidence="3" type="ORF">CKF54_07270</name>
</gene>
<organism evidence="3 4">
    <name type="scientific">Psittacicella hinzii</name>
    <dbReference type="NCBI Taxonomy" id="2028575"/>
    <lineage>
        <taxon>Bacteria</taxon>
        <taxon>Pseudomonadati</taxon>
        <taxon>Pseudomonadota</taxon>
        <taxon>Gammaproteobacteria</taxon>
        <taxon>Pasteurellales</taxon>
        <taxon>Psittacicellaceae</taxon>
        <taxon>Psittacicella</taxon>
    </lineage>
</organism>
<dbReference type="PANTHER" id="PTHR47307:SF1">
    <property type="entry name" value="GLUTATHIONE-REGULATED POTASSIUM-EFFLUX SYSTEM ANCILLARY PROTEIN KEFG"/>
    <property type="match status" value="1"/>
</dbReference>
<keyword evidence="4" id="KW-1185">Reference proteome</keyword>
<dbReference type="PANTHER" id="PTHR47307">
    <property type="entry name" value="GLUTATHIONE-REGULATED POTASSIUM-EFFLUX SYSTEM ANCILLARY PROTEIN KEFG"/>
    <property type="match status" value="1"/>
</dbReference>
<evidence type="ECO:0000259" key="2">
    <source>
        <dbReference type="Pfam" id="PF02525"/>
    </source>
</evidence>
<feature type="domain" description="Flavodoxin-like fold" evidence="2">
    <location>
        <begin position="1"/>
        <end position="162"/>
    </location>
</feature>
<dbReference type="InterPro" id="IPR029039">
    <property type="entry name" value="Flavoprotein-like_sf"/>
</dbReference>
<sequence>MRTLVVVSHPYFNNSKVIKTLLAAASSVDNVEVRNLEELYGSDFNAIDVKAEQEAHERADRIVYLFPIHWFNLTPMLKAYMNVVWGYNWAFGPAGYALAGKELQVITSAGCSTDNYSQEGLLLHSAREILSPLEASAMFCSMTYLEPLFFYGAGFQSDEDLANWSQVVKTRLESPLGSHVLSVSKRKPA</sequence>
<dbReference type="Gene3D" id="3.40.50.360">
    <property type="match status" value="1"/>
</dbReference>
<dbReference type="InterPro" id="IPR003680">
    <property type="entry name" value="Flavodoxin_fold"/>
</dbReference>
<dbReference type="AlphaFoldDB" id="A0A3A1Y0S8"/>
<dbReference type="InterPro" id="IPR046980">
    <property type="entry name" value="KefG/KefF"/>
</dbReference>
<dbReference type="GO" id="GO:0003955">
    <property type="term" value="F:NAD(P)H dehydrogenase (quinone) activity"/>
    <property type="evidence" value="ECO:0007669"/>
    <property type="project" value="TreeGrafter"/>
</dbReference>
<dbReference type="Proteomes" id="UP000265691">
    <property type="component" value="Unassembled WGS sequence"/>
</dbReference>
<keyword evidence="1" id="KW-0560">Oxidoreductase</keyword>
<dbReference type="EMBL" id="NRHC01000116">
    <property type="protein sequence ID" value="RIY31195.1"/>
    <property type="molecule type" value="Genomic_DNA"/>
</dbReference>
<dbReference type="GO" id="GO:0010181">
    <property type="term" value="F:FMN binding"/>
    <property type="evidence" value="ECO:0007669"/>
    <property type="project" value="TreeGrafter"/>
</dbReference>
<dbReference type="GO" id="GO:0009055">
    <property type="term" value="F:electron transfer activity"/>
    <property type="evidence" value="ECO:0007669"/>
    <property type="project" value="TreeGrafter"/>
</dbReference>
<dbReference type="SUPFAM" id="SSF52218">
    <property type="entry name" value="Flavoproteins"/>
    <property type="match status" value="1"/>
</dbReference>
<dbReference type="Pfam" id="PF02525">
    <property type="entry name" value="Flavodoxin_2"/>
    <property type="match status" value="1"/>
</dbReference>
<evidence type="ECO:0000313" key="3">
    <source>
        <dbReference type="EMBL" id="RIY31195.1"/>
    </source>
</evidence>
<evidence type="ECO:0000313" key="4">
    <source>
        <dbReference type="Proteomes" id="UP000265691"/>
    </source>
</evidence>
<dbReference type="RefSeq" id="WP_119525693.1">
    <property type="nucleotide sequence ID" value="NZ_NRHC01000116.1"/>
</dbReference>
<accession>A0A3A1Y0S8</accession>